<protein>
    <recommendedName>
        <fullName evidence="3">C-type lectin domain-containing protein</fullName>
    </recommendedName>
</protein>
<dbReference type="InterPro" id="IPR016186">
    <property type="entry name" value="C-type_lectin-like/link_sf"/>
</dbReference>
<organism evidence="4 5">
    <name type="scientific">Phyllotreta striolata</name>
    <name type="common">Striped flea beetle</name>
    <name type="synonym">Crioceris striolata</name>
    <dbReference type="NCBI Taxonomy" id="444603"/>
    <lineage>
        <taxon>Eukaryota</taxon>
        <taxon>Metazoa</taxon>
        <taxon>Ecdysozoa</taxon>
        <taxon>Arthropoda</taxon>
        <taxon>Hexapoda</taxon>
        <taxon>Insecta</taxon>
        <taxon>Pterygota</taxon>
        <taxon>Neoptera</taxon>
        <taxon>Endopterygota</taxon>
        <taxon>Coleoptera</taxon>
        <taxon>Polyphaga</taxon>
        <taxon>Cucujiformia</taxon>
        <taxon>Chrysomeloidea</taxon>
        <taxon>Chrysomelidae</taxon>
        <taxon>Galerucinae</taxon>
        <taxon>Alticini</taxon>
        <taxon>Phyllotreta</taxon>
    </lineage>
</organism>
<feature type="domain" description="C-type lectin" evidence="3">
    <location>
        <begin position="27"/>
        <end position="157"/>
    </location>
</feature>
<evidence type="ECO:0000256" key="2">
    <source>
        <dbReference type="SAM" id="SignalP"/>
    </source>
</evidence>
<dbReference type="Gene3D" id="3.10.100.10">
    <property type="entry name" value="Mannose-Binding Protein A, subunit A"/>
    <property type="match status" value="3"/>
</dbReference>
<dbReference type="EMBL" id="OU900106">
    <property type="protein sequence ID" value="CAG9856946.1"/>
    <property type="molecule type" value="Genomic_DNA"/>
</dbReference>
<keyword evidence="2" id="KW-0732">Signal</keyword>
<dbReference type="AlphaFoldDB" id="A0A9N9TK18"/>
<dbReference type="PROSITE" id="PS00615">
    <property type="entry name" value="C_TYPE_LECTIN_1"/>
    <property type="match status" value="2"/>
</dbReference>
<evidence type="ECO:0000313" key="5">
    <source>
        <dbReference type="Proteomes" id="UP001153712"/>
    </source>
</evidence>
<feature type="signal peptide" evidence="2">
    <location>
        <begin position="1"/>
        <end position="23"/>
    </location>
</feature>
<dbReference type="OrthoDB" id="6691028at2759"/>
<keyword evidence="5" id="KW-1185">Reference proteome</keyword>
<gene>
    <name evidence="4" type="ORF">PHYEVI_LOCUS3357</name>
</gene>
<dbReference type="InterPro" id="IPR016187">
    <property type="entry name" value="CTDL_fold"/>
</dbReference>
<feature type="domain" description="C-type lectin" evidence="3">
    <location>
        <begin position="171"/>
        <end position="294"/>
    </location>
</feature>
<keyword evidence="1" id="KW-1015">Disulfide bond</keyword>
<dbReference type="PROSITE" id="PS50041">
    <property type="entry name" value="C_TYPE_LECTIN_2"/>
    <property type="match status" value="3"/>
</dbReference>
<sequence>MFQFGGFFVFFCLFLGHLDFIECARKYYVSPEWVTYNKAVELCLARSMELVSIETKEKNQEILQYLNSLEFWLWEPDPQNMYFVQNKRLFYWSSGVLNDNKWTWINGQPIKYFNWMDGNPSSSHNKENCLEILVPVNKNGLFWNDVDCNSKRHFICENTNRHDQLTIFSFVSEKCYYVNHERLPYHDALQFCKSLSMELVSIPNVSKNIELHRMLQHSGRGFINESHSWPFWSSGNRFADGKTFYWISGEPIEYFNWQDVNDNGSLCITLYSDWTEILWENRNPCTFGQSFVCENMNFKIEKIRKNVYYDGVEYRNYRPGLLPFHLTKQYYISHEVVTYYRAHKFCQSKGLQLLSIQDNDKNKAVYRELERRGNNRNFSYWTSASRIPGTNLWEWYGGAIIKYFNWIKGAPKESKLNNDCIEILPINRDVKWNDIQCEMKRNFICENSYPNVNLYCIRSQEEADNYFVIEGA</sequence>
<feature type="domain" description="C-type lectin" evidence="3">
    <location>
        <begin position="325"/>
        <end position="446"/>
    </location>
</feature>
<accession>A0A9N9TK18</accession>
<evidence type="ECO:0000259" key="3">
    <source>
        <dbReference type="PROSITE" id="PS50041"/>
    </source>
</evidence>
<proteinExistence type="predicted"/>
<dbReference type="InterPro" id="IPR018378">
    <property type="entry name" value="C-type_lectin_CS"/>
</dbReference>
<name>A0A9N9TK18_PHYSR</name>
<feature type="chain" id="PRO_5040289320" description="C-type lectin domain-containing protein" evidence="2">
    <location>
        <begin position="24"/>
        <end position="472"/>
    </location>
</feature>
<dbReference type="SUPFAM" id="SSF56436">
    <property type="entry name" value="C-type lectin-like"/>
    <property type="match status" value="3"/>
</dbReference>
<reference evidence="4" key="1">
    <citation type="submission" date="2022-01" db="EMBL/GenBank/DDBJ databases">
        <authorList>
            <person name="King R."/>
        </authorList>
    </citation>
    <scope>NUCLEOTIDE SEQUENCE</scope>
</reference>
<evidence type="ECO:0000256" key="1">
    <source>
        <dbReference type="ARBA" id="ARBA00023157"/>
    </source>
</evidence>
<dbReference type="InterPro" id="IPR050111">
    <property type="entry name" value="C-type_lectin/snaclec_domain"/>
</dbReference>
<dbReference type="InterPro" id="IPR001304">
    <property type="entry name" value="C-type_lectin-like"/>
</dbReference>
<dbReference type="SMART" id="SM00034">
    <property type="entry name" value="CLECT"/>
    <property type="match status" value="3"/>
</dbReference>
<evidence type="ECO:0000313" key="4">
    <source>
        <dbReference type="EMBL" id="CAG9856946.1"/>
    </source>
</evidence>
<dbReference type="Pfam" id="PF00059">
    <property type="entry name" value="Lectin_C"/>
    <property type="match status" value="3"/>
</dbReference>
<dbReference type="Proteomes" id="UP001153712">
    <property type="component" value="Chromosome 13"/>
</dbReference>
<dbReference type="PANTHER" id="PTHR22803">
    <property type="entry name" value="MANNOSE, PHOSPHOLIPASE, LECTIN RECEPTOR RELATED"/>
    <property type="match status" value="1"/>
</dbReference>
<dbReference type="CDD" id="cd00037">
    <property type="entry name" value="CLECT"/>
    <property type="match status" value="3"/>
</dbReference>